<comment type="caution">
    <text evidence="1">The sequence shown here is derived from an EMBL/GenBank/DDBJ whole genome shotgun (WGS) entry which is preliminary data.</text>
</comment>
<accession>A0A1Y1YMP7</accession>
<dbReference type="AlphaFoldDB" id="A0A1Y1YMP7"/>
<dbReference type="EMBL" id="MCFE01000106">
    <property type="protein sequence ID" value="ORX98844.1"/>
    <property type="molecule type" value="Genomic_DNA"/>
</dbReference>
<proteinExistence type="predicted"/>
<evidence type="ECO:0000313" key="1">
    <source>
        <dbReference type="EMBL" id="ORX98844.1"/>
    </source>
</evidence>
<sequence length="125" mass="14476">MFPLAVSAAPFSKRPNQAFDGLNNIIKYHTDEQTPGNPKSLGMARFQNLASQLEEKRETVGLIHGLDVFTQDLDREIVDNYVSIQSKSTRLLESMQLLRIDTHLLNLLLPWLGLRWRTPPQWEWF</sequence>
<dbReference type="Proteomes" id="UP000193498">
    <property type="component" value="Unassembled WGS sequence"/>
</dbReference>
<name>A0A1Y1YMP7_9FUNG</name>
<dbReference type="InParanoid" id="A0A1Y1YMP7"/>
<keyword evidence="2" id="KW-1185">Reference proteome</keyword>
<gene>
    <name evidence="1" type="ORF">K493DRAFT_313476</name>
</gene>
<evidence type="ECO:0000313" key="2">
    <source>
        <dbReference type="Proteomes" id="UP000193498"/>
    </source>
</evidence>
<protein>
    <submittedName>
        <fullName evidence="1">Uncharacterized protein</fullName>
    </submittedName>
</protein>
<reference evidence="1 2" key="1">
    <citation type="submission" date="2016-07" db="EMBL/GenBank/DDBJ databases">
        <title>Pervasive Adenine N6-methylation of Active Genes in Fungi.</title>
        <authorList>
            <consortium name="DOE Joint Genome Institute"/>
            <person name="Mondo S.J."/>
            <person name="Dannebaum R.O."/>
            <person name="Kuo R.C."/>
            <person name="Labutti K."/>
            <person name="Haridas S."/>
            <person name="Kuo A."/>
            <person name="Salamov A."/>
            <person name="Ahrendt S.R."/>
            <person name="Lipzen A."/>
            <person name="Sullivan W."/>
            <person name="Andreopoulos W.B."/>
            <person name="Clum A."/>
            <person name="Lindquist E."/>
            <person name="Daum C."/>
            <person name="Ramamoorthy G.K."/>
            <person name="Gryganskyi A."/>
            <person name="Culley D."/>
            <person name="Magnuson J.K."/>
            <person name="James T.Y."/>
            <person name="O'Malley M.A."/>
            <person name="Stajich J.E."/>
            <person name="Spatafora J.W."/>
            <person name="Visel A."/>
            <person name="Grigoriev I.V."/>
        </authorList>
    </citation>
    <scope>NUCLEOTIDE SEQUENCE [LARGE SCALE GENOMIC DNA]</scope>
    <source>
        <strain evidence="1 2">CBS 931.73</strain>
    </source>
</reference>
<organism evidence="1 2">
    <name type="scientific">Basidiobolus meristosporus CBS 931.73</name>
    <dbReference type="NCBI Taxonomy" id="1314790"/>
    <lineage>
        <taxon>Eukaryota</taxon>
        <taxon>Fungi</taxon>
        <taxon>Fungi incertae sedis</taxon>
        <taxon>Zoopagomycota</taxon>
        <taxon>Entomophthoromycotina</taxon>
        <taxon>Basidiobolomycetes</taxon>
        <taxon>Basidiobolales</taxon>
        <taxon>Basidiobolaceae</taxon>
        <taxon>Basidiobolus</taxon>
    </lineage>
</organism>